<evidence type="ECO:0000256" key="2">
    <source>
        <dbReference type="ARBA" id="ARBA00008892"/>
    </source>
</evidence>
<evidence type="ECO:0000313" key="14">
    <source>
        <dbReference type="EMBL" id="ACL36002.1"/>
    </source>
</evidence>
<keyword evidence="11 13" id="KW-0472">Membrane</keyword>
<dbReference type="AlphaFoldDB" id="C8YLX7"/>
<dbReference type="EMBL" id="FJ593187">
    <property type="protein sequence ID" value="ACL36002.1"/>
    <property type="molecule type" value="Genomic_DNA"/>
</dbReference>
<accession>C8YLX7</accession>
<keyword evidence="10 12" id="KW-0496">Mitochondrion</keyword>
<keyword evidence="8 13" id="KW-1133">Transmembrane helix</keyword>
<keyword evidence="5 12" id="KW-0138">CF(0)</keyword>
<evidence type="ECO:0000256" key="4">
    <source>
        <dbReference type="ARBA" id="ARBA00022448"/>
    </source>
</evidence>
<dbReference type="GO" id="GO:0015078">
    <property type="term" value="F:proton transmembrane transporter activity"/>
    <property type="evidence" value="ECO:0007669"/>
    <property type="project" value="InterPro"/>
</dbReference>
<evidence type="ECO:0000256" key="13">
    <source>
        <dbReference type="SAM" id="Phobius"/>
    </source>
</evidence>
<feature type="transmembrane region" description="Helical" evidence="13">
    <location>
        <begin position="7"/>
        <end position="30"/>
    </location>
</feature>
<evidence type="ECO:0000256" key="11">
    <source>
        <dbReference type="ARBA" id="ARBA00023136"/>
    </source>
</evidence>
<keyword evidence="9 12" id="KW-0406">Ion transport</keyword>
<dbReference type="RefSeq" id="YP_003204685.1">
    <property type="nucleotide sequence ID" value="NC_013238.1"/>
</dbReference>
<evidence type="ECO:0000256" key="8">
    <source>
        <dbReference type="ARBA" id="ARBA00022989"/>
    </source>
</evidence>
<keyword evidence="4 12" id="KW-0813">Transport</keyword>
<dbReference type="GO" id="GO:0031966">
    <property type="term" value="C:mitochondrial membrane"/>
    <property type="evidence" value="ECO:0007669"/>
    <property type="project" value="UniProtKB-SubCell"/>
</dbReference>
<evidence type="ECO:0000256" key="10">
    <source>
        <dbReference type="ARBA" id="ARBA00023128"/>
    </source>
</evidence>
<evidence type="ECO:0000256" key="3">
    <source>
        <dbReference type="ARBA" id="ARBA00011291"/>
    </source>
</evidence>
<evidence type="ECO:0000256" key="7">
    <source>
        <dbReference type="ARBA" id="ARBA00022781"/>
    </source>
</evidence>
<dbReference type="GO" id="GO:0045259">
    <property type="term" value="C:proton-transporting ATP synthase complex"/>
    <property type="evidence" value="ECO:0007669"/>
    <property type="project" value="UniProtKB-KW"/>
</dbReference>
<evidence type="ECO:0000256" key="1">
    <source>
        <dbReference type="ARBA" id="ARBA00004304"/>
    </source>
</evidence>
<protein>
    <recommendedName>
        <fullName evidence="12">ATP synthase complex subunit 8</fullName>
    </recommendedName>
</protein>
<dbReference type="Pfam" id="PF00895">
    <property type="entry name" value="ATP-synt_8"/>
    <property type="match status" value="1"/>
</dbReference>
<evidence type="ECO:0000256" key="5">
    <source>
        <dbReference type="ARBA" id="ARBA00022547"/>
    </source>
</evidence>
<keyword evidence="6 12" id="KW-0812">Transmembrane</keyword>
<evidence type="ECO:0000256" key="6">
    <source>
        <dbReference type="ARBA" id="ARBA00022692"/>
    </source>
</evidence>
<organism evidence="14">
    <name type="scientific">Evania appendigaster</name>
    <name type="common">Cockroach egg parasitoid wasp</name>
    <name type="synonym">Ichneumon appendigaster</name>
    <dbReference type="NCBI Taxonomy" id="27486"/>
    <lineage>
        <taxon>Eukaryota</taxon>
        <taxon>Metazoa</taxon>
        <taxon>Ecdysozoa</taxon>
        <taxon>Arthropoda</taxon>
        <taxon>Hexapoda</taxon>
        <taxon>Insecta</taxon>
        <taxon>Pterygota</taxon>
        <taxon>Neoptera</taxon>
        <taxon>Endopterygota</taxon>
        <taxon>Hymenoptera</taxon>
        <taxon>Apocrita</taxon>
        <taxon>Evanioidea</taxon>
        <taxon>Evaniidae</taxon>
        <taxon>Evania</taxon>
    </lineage>
</organism>
<dbReference type="GeneID" id="8445087"/>
<evidence type="ECO:0000256" key="9">
    <source>
        <dbReference type="ARBA" id="ARBA00023065"/>
    </source>
</evidence>
<name>C8YLX7_EVAAP</name>
<geneLocation type="mitochondrion" evidence="14"/>
<proteinExistence type="inferred from homology"/>
<gene>
    <name evidence="14" type="primary">ATP8</name>
</gene>
<evidence type="ECO:0000256" key="12">
    <source>
        <dbReference type="RuleBase" id="RU003661"/>
    </source>
</evidence>
<sequence length="53" mass="6466">MPQMMPIWWMVMSFYTFITLFLLFIILHWITTLLPDSPRDNAIPEPRPKNWKS</sequence>
<dbReference type="InterPro" id="IPR001421">
    <property type="entry name" value="ATP8_metazoa"/>
</dbReference>
<dbReference type="CTD" id="4509"/>
<dbReference type="GO" id="GO:0015986">
    <property type="term" value="P:proton motive force-driven ATP synthesis"/>
    <property type="evidence" value="ECO:0007669"/>
    <property type="project" value="InterPro"/>
</dbReference>
<comment type="subcellular location">
    <subcellularLocation>
        <location evidence="1 12">Mitochondrion membrane</location>
        <topology evidence="1 12">Single-pass membrane protein</topology>
    </subcellularLocation>
</comment>
<comment type="similarity">
    <text evidence="2 12">Belongs to the ATPase protein 8 family.</text>
</comment>
<reference evidence="14" key="1">
    <citation type="journal article" date="2009" name="Mol. Biol. Rep.">
        <title>The complete mitochondrial genome of Evania appendigaster (Hymenoptera: Evaniidae) has low A+T content and a long intergenic spacer between atp8 and atp6.</title>
        <authorList>
            <person name="Wei S.J."/>
            <person name="Tang P."/>
            <person name="Zheng L.H."/>
            <person name="Shi M."/>
            <person name="Chen X.X."/>
        </authorList>
    </citation>
    <scope>NUCLEOTIDE SEQUENCE</scope>
</reference>
<comment type="subunit">
    <text evidence="3">F-type ATPases have 2 components, CF(1) - the catalytic core - and CF(0) - the membrane proton channel.</text>
</comment>
<keyword evidence="7 12" id="KW-0375">Hydrogen ion transport</keyword>